<dbReference type="SUPFAM" id="SSF52374">
    <property type="entry name" value="Nucleotidylyl transferase"/>
    <property type="match status" value="1"/>
</dbReference>
<dbReference type="PROSITE" id="PS00178">
    <property type="entry name" value="AA_TRNA_LIGASE_I"/>
    <property type="match status" value="1"/>
</dbReference>
<sequence>MAFASTLTSQAHDGAGNSASSPENSASEITIGEGHPEHALGAGRFAPSPSGDLHLGNLRTALLAWMWARLTDRRFVLRIEDIDRVRSGSAQRQIDELKALGIDWDGEVLIQSSRAHVHDEAVTRLFHEGYAFECFCSRKDIREAASAPHVPPGHYPGTCLHLSASEIARKREEFAAEGRRPALRLKAPVSEWTVHDEYFGQYTGPVDHFVIQRSDGAPAYNLAVVIDDAFQGVDQVVRGDDLLSQSPGQAILARLLGYPTVTYAHVPLVLAQSGARLAKRDGAVTIEELAERGVTIAQIIEVLARSMGIEGVHSASQLLESMDVEKLRALPQKPWTPDLERLFA</sequence>
<dbReference type="GO" id="GO:0004818">
    <property type="term" value="F:glutamate-tRNA ligase activity"/>
    <property type="evidence" value="ECO:0007669"/>
    <property type="project" value="UniProtKB-EC"/>
</dbReference>
<keyword evidence="7" id="KW-0648">Protein biosynthesis</keyword>
<protein>
    <submittedName>
        <fullName evidence="10">Glutamate--tRNA ligase</fullName>
        <ecNumber evidence="10">6.1.1.17</ecNumber>
    </submittedName>
</protein>
<dbReference type="Pfam" id="PF00749">
    <property type="entry name" value="tRNA-synt_1c"/>
    <property type="match status" value="1"/>
</dbReference>
<dbReference type="GO" id="GO:0005829">
    <property type="term" value="C:cytosol"/>
    <property type="evidence" value="ECO:0007669"/>
    <property type="project" value="TreeGrafter"/>
</dbReference>
<gene>
    <name evidence="10" type="primary">gltX_1</name>
    <name evidence="10" type="ORF">AOLFYP35_00656</name>
</gene>
<evidence type="ECO:0000313" key="10">
    <source>
        <dbReference type="EMBL" id="VYS87486.1"/>
    </source>
</evidence>
<keyword evidence="6 7" id="KW-0030">Aminoacyl-tRNA synthetase</keyword>
<evidence type="ECO:0000256" key="2">
    <source>
        <dbReference type="ARBA" id="ARBA00022723"/>
    </source>
</evidence>
<evidence type="ECO:0000256" key="7">
    <source>
        <dbReference type="RuleBase" id="RU363037"/>
    </source>
</evidence>
<evidence type="ECO:0000256" key="1">
    <source>
        <dbReference type="ARBA" id="ARBA00022598"/>
    </source>
</evidence>
<dbReference type="InterPro" id="IPR000924">
    <property type="entry name" value="Glu/Gln-tRNA-synth"/>
</dbReference>
<proteinExistence type="inferred from homology"/>
<dbReference type="GO" id="GO:0005524">
    <property type="term" value="F:ATP binding"/>
    <property type="evidence" value="ECO:0007669"/>
    <property type="project" value="UniProtKB-KW"/>
</dbReference>
<feature type="compositionally biased region" description="Polar residues" evidence="8">
    <location>
        <begin position="1"/>
        <end position="11"/>
    </location>
</feature>
<evidence type="ECO:0000256" key="3">
    <source>
        <dbReference type="ARBA" id="ARBA00022741"/>
    </source>
</evidence>
<accession>A0A6N2S2Y1</accession>
<keyword evidence="3 7" id="KW-0547">Nucleotide-binding</keyword>
<dbReference type="InterPro" id="IPR001412">
    <property type="entry name" value="aa-tRNA-synth_I_CS"/>
</dbReference>
<organism evidence="10">
    <name type="scientific">Schaalia odontolytica</name>
    <dbReference type="NCBI Taxonomy" id="1660"/>
    <lineage>
        <taxon>Bacteria</taxon>
        <taxon>Bacillati</taxon>
        <taxon>Actinomycetota</taxon>
        <taxon>Actinomycetes</taxon>
        <taxon>Actinomycetales</taxon>
        <taxon>Actinomycetaceae</taxon>
        <taxon>Schaalia</taxon>
    </lineage>
</organism>
<keyword evidence="5 7" id="KW-0067">ATP-binding</keyword>
<dbReference type="InterPro" id="IPR020058">
    <property type="entry name" value="Glu/Gln-tRNA-synth_Ib_cat-dom"/>
</dbReference>
<keyword evidence="4" id="KW-0862">Zinc</keyword>
<dbReference type="PANTHER" id="PTHR43311">
    <property type="entry name" value="GLUTAMATE--TRNA LIGASE"/>
    <property type="match status" value="1"/>
</dbReference>
<dbReference type="InterPro" id="IPR049940">
    <property type="entry name" value="GluQ/Sye"/>
</dbReference>
<reference evidence="10" key="1">
    <citation type="submission" date="2019-11" db="EMBL/GenBank/DDBJ databases">
        <authorList>
            <person name="Feng L."/>
        </authorList>
    </citation>
    <scope>NUCLEOTIDE SEQUENCE</scope>
    <source>
        <strain evidence="10">AodontolyticusLFYP35</strain>
    </source>
</reference>
<evidence type="ECO:0000259" key="9">
    <source>
        <dbReference type="Pfam" id="PF00749"/>
    </source>
</evidence>
<dbReference type="NCBIfam" id="NF004315">
    <property type="entry name" value="PRK05710.1-4"/>
    <property type="match status" value="1"/>
</dbReference>
<dbReference type="AlphaFoldDB" id="A0A6N2S2Y1"/>
<evidence type="ECO:0000256" key="5">
    <source>
        <dbReference type="ARBA" id="ARBA00022840"/>
    </source>
</evidence>
<dbReference type="EMBL" id="CACRSM010000002">
    <property type="protein sequence ID" value="VYS87486.1"/>
    <property type="molecule type" value="Genomic_DNA"/>
</dbReference>
<dbReference type="PRINTS" id="PR00987">
    <property type="entry name" value="TRNASYNTHGLU"/>
</dbReference>
<feature type="compositionally biased region" description="Low complexity" evidence="8">
    <location>
        <begin position="14"/>
        <end position="28"/>
    </location>
</feature>
<dbReference type="Gene3D" id="3.40.50.620">
    <property type="entry name" value="HUPs"/>
    <property type="match status" value="1"/>
</dbReference>
<feature type="region of interest" description="Disordered" evidence="8">
    <location>
        <begin position="1"/>
        <end position="29"/>
    </location>
</feature>
<keyword evidence="2" id="KW-0479">Metal-binding</keyword>
<dbReference type="EC" id="6.1.1.17" evidence="10"/>
<name>A0A6N2S2Y1_9ACTO</name>
<dbReference type="PANTHER" id="PTHR43311:SF1">
    <property type="entry name" value="GLUTAMYL-Q TRNA(ASP) SYNTHETASE"/>
    <property type="match status" value="1"/>
</dbReference>
<dbReference type="GO" id="GO:0006424">
    <property type="term" value="P:glutamyl-tRNA aminoacylation"/>
    <property type="evidence" value="ECO:0007669"/>
    <property type="project" value="TreeGrafter"/>
</dbReference>
<evidence type="ECO:0000256" key="4">
    <source>
        <dbReference type="ARBA" id="ARBA00022833"/>
    </source>
</evidence>
<keyword evidence="1 7" id="KW-0436">Ligase</keyword>
<evidence type="ECO:0000256" key="6">
    <source>
        <dbReference type="ARBA" id="ARBA00023146"/>
    </source>
</evidence>
<feature type="domain" description="Glutamyl/glutaminyl-tRNA synthetase class Ib catalytic" evidence="9">
    <location>
        <begin position="44"/>
        <end position="326"/>
    </location>
</feature>
<comment type="similarity">
    <text evidence="7">Belongs to the class-I aminoacyl-tRNA synthetase family.</text>
</comment>
<dbReference type="InterPro" id="IPR014729">
    <property type="entry name" value="Rossmann-like_a/b/a_fold"/>
</dbReference>
<evidence type="ECO:0000256" key="8">
    <source>
        <dbReference type="SAM" id="MobiDB-lite"/>
    </source>
</evidence>